<evidence type="ECO:0000313" key="17">
    <source>
        <dbReference type="Proteomes" id="UP001626549"/>
    </source>
</evidence>
<feature type="transmembrane region" description="Helical" evidence="13">
    <location>
        <begin position="68"/>
        <end position="87"/>
    </location>
</feature>
<keyword evidence="5" id="KW-0349">Heme</keyword>
<dbReference type="Pfam" id="PF01292">
    <property type="entry name" value="Ni_hydr_CYTB"/>
    <property type="match status" value="1"/>
</dbReference>
<proteinExistence type="inferred from homology"/>
<comment type="subcellular location">
    <subcellularLocation>
        <location evidence="2">Cell membrane</location>
        <topology evidence="2">Multi-pass membrane protein</topology>
    </subcellularLocation>
</comment>
<feature type="transmembrane region" description="Helical" evidence="13">
    <location>
        <begin position="107"/>
        <end position="128"/>
    </location>
</feature>
<evidence type="ECO:0000256" key="8">
    <source>
        <dbReference type="ARBA" id="ARBA00022982"/>
    </source>
</evidence>
<evidence type="ECO:0000256" key="11">
    <source>
        <dbReference type="ARBA" id="ARBA00023136"/>
    </source>
</evidence>
<keyword evidence="7" id="KW-0479">Metal-binding</keyword>
<dbReference type="Gene3D" id="1.20.950.20">
    <property type="entry name" value="Transmembrane di-heme cytochromes, Chain C"/>
    <property type="match status" value="1"/>
</dbReference>
<evidence type="ECO:0000256" key="2">
    <source>
        <dbReference type="ARBA" id="ARBA00004651"/>
    </source>
</evidence>
<accession>A0ABZ0ICH6</accession>
<evidence type="ECO:0000256" key="3">
    <source>
        <dbReference type="ARBA" id="ARBA00022448"/>
    </source>
</evidence>
<protein>
    <submittedName>
        <fullName evidence="16">Cytochrome b</fullName>
    </submittedName>
</protein>
<evidence type="ECO:0000256" key="6">
    <source>
        <dbReference type="ARBA" id="ARBA00022692"/>
    </source>
</evidence>
<dbReference type="InterPro" id="IPR016174">
    <property type="entry name" value="Di-haem_cyt_TM"/>
</dbReference>
<evidence type="ECO:0000256" key="4">
    <source>
        <dbReference type="ARBA" id="ARBA00022475"/>
    </source>
</evidence>
<feature type="transmembrane region" description="Helical" evidence="13">
    <location>
        <begin position="154"/>
        <end position="176"/>
    </location>
</feature>
<evidence type="ECO:0000256" key="12">
    <source>
        <dbReference type="ARBA" id="ARBA00037975"/>
    </source>
</evidence>
<evidence type="ECO:0000256" key="10">
    <source>
        <dbReference type="ARBA" id="ARBA00023004"/>
    </source>
</evidence>
<keyword evidence="9 13" id="KW-1133">Transmembrane helix</keyword>
<dbReference type="PANTHER" id="PTHR30529">
    <property type="entry name" value="CYTOCHROME B561"/>
    <property type="match status" value="1"/>
</dbReference>
<evidence type="ECO:0000256" key="9">
    <source>
        <dbReference type="ARBA" id="ARBA00022989"/>
    </source>
</evidence>
<evidence type="ECO:0000259" key="15">
    <source>
        <dbReference type="Pfam" id="PF01292"/>
    </source>
</evidence>
<keyword evidence="10" id="KW-0408">Iron</keyword>
<keyword evidence="6 13" id="KW-0812">Transmembrane</keyword>
<sequence length="319" mass="35067">MGVLQRVLLALVSLAICQSAAAVEALQISERQPGNSESWVALSIVLASGLTAWFLNHNAPRVRVFGSILAAFGCLSIAAWFLLYVLGTGFLENPKPNQTPLDSAKPVLLWIQAIISLLAGVALLSVAFKQSKATDNLALGAANEADRYGRVSRVLHWTTALLFLALIPMGIFASIIPEGTAYRLEYYVVHKTIGVIVLALVVFRLFWNRKSPRPALDASLSARERKLAHAAHISLYAMMILIPVSGFVMTSFHGAPTFFFAWELEPLWGFSKTGTIVWGMMHKYLLPYLLYIVLGAHILGALKHQLIDKHKSAFKRMVS</sequence>
<keyword evidence="11 13" id="KW-0472">Membrane</keyword>
<evidence type="ECO:0000256" key="5">
    <source>
        <dbReference type="ARBA" id="ARBA00022617"/>
    </source>
</evidence>
<feature type="transmembrane region" description="Helical" evidence="13">
    <location>
        <begin position="188"/>
        <end position="207"/>
    </location>
</feature>
<dbReference type="InterPro" id="IPR011577">
    <property type="entry name" value="Cyt_b561_bac/Ni-Hgenase"/>
</dbReference>
<comment type="cofactor">
    <cofactor evidence="1">
        <name>heme b</name>
        <dbReference type="ChEBI" id="CHEBI:60344"/>
    </cofactor>
</comment>
<keyword evidence="14" id="KW-0732">Signal</keyword>
<keyword evidence="8" id="KW-0249">Electron transport</keyword>
<dbReference type="EMBL" id="CP136865">
    <property type="protein sequence ID" value="WOJ96805.1"/>
    <property type="molecule type" value="Genomic_DNA"/>
</dbReference>
<comment type="similarity">
    <text evidence="12">Belongs to the cytochrome b561 family.</text>
</comment>
<name>A0ABZ0ICH6_9GAMM</name>
<reference evidence="16 17" key="1">
    <citation type="submission" date="2023-10" db="EMBL/GenBank/DDBJ databases">
        <title>Two novel species belonging to the OM43/NOR5 clade.</title>
        <authorList>
            <person name="Park M."/>
        </authorList>
    </citation>
    <scope>NUCLEOTIDE SEQUENCE [LARGE SCALE GENOMIC DNA]</scope>
    <source>
        <strain evidence="16 17">IMCC45268</strain>
    </source>
</reference>
<dbReference type="SUPFAM" id="SSF81342">
    <property type="entry name" value="Transmembrane di-heme cytochromes"/>
    <property type="match status" value="1"/>
</dbReference>
<feature type="transmembrane region" description="Helical" evidence="13">
    <location>
        <begin position="288"/>
        <end position="307"/>
    </location>
</feature>
<evidence type="ECO:0000256" key="1">
    <source>
        <dbReference type="ARBA" id="ARBA00001970"/>
    </source>
</evidence>
<feature type="signal peptide" evidence="14">
    <location>
        <begin position="1"/>
        <end position="22"/>
    </location>
</feature>
<dbReference type="RefSeq" id="WP_407327499.1">
    <property type="nucleotide sequence ID" value="NZ_CP136865.1"/>
</dbReference>
<evidence type="ECO:0000256" key="14">
    <source>
        <dbReference type="SAM" id="SignalP"/>
    </source>
</evidence>
<dbReference type="InterPro" id="IPR052168">
    <property type="entry name" value="Cytochrome_b561_oxidase"/>
</dbReference>
<organism evidence="16 17">
    <name type="scientific">Congregibacter brevis</name>
    <dbReference type="NCBI Taxonomy" id="3081201"/>
    <lineage>
        <taxon>Bacteria</taxon>
        <taxon>Pseudomonadati</taxon>
        <taxon>Pseudomonadota</taxon>
        <taxon>Gammaproteobacteria</taxon>
        <taxon>Cellvibrionales</taxon>
        <taxon>Halieaceae</taxon>
        <taxon>Congregibacter</taxon>
    </lineage>
</organism>
<evidence type="ECO:0000256" key="13">
    <source>
        <dbReference type="SAM" id="Phobius"/>
    </source>
</evidence>
<keyword evidence="4" id="KW-1003">Cell membrane</keyword>
<dbReference type="PANTHER" id="PTHR30529:SF1">
    <property type="entry name" value="CYTOCHROME B561 HOMOLOG 2"/>
    <property type="match status" value="1"/>
</dbReference>
<feature type="chain" id="PRO_5046055921" evidence="14">
    <location>
        <begin position="23"/>
        <end position="319"/>
    </location>
</feature>
<feature type="transmembrane region" description="Helical" evidence="13">
    <location>
        <begin position="38"/>
        <end position="56"/>
    </location>
</feature>
<feature type="domain" description="Cytochrome b561 bacterial/Ni-hydrogenase" evidence="15">
    <location>
        <begin position="147"/>
        <end position="319"/>
    </location>
</feature>
<gene>
    <name evidence="16" type="ORF">R0137_16395</name>
</gene>
<evidence type="ECO:0000313" key="16">
    <source>
        <dbReference type="EMBL" id="WOJ96805.1"/>
    </source>
</evidence>
<dbReference type="Proteomes" id="UP001626549">
    <property type="component" value="Chromosome"/>
</dbReference>
<feature type="transmembrane region" description="Helical" evidence="13">
    <location>
        <begin position="227"/>
        <end position="249"/>
    </location>
</feature>
<keyword evidence="3" id="KW-0813">Transport</keyword>
<keyword evidence="17" id="KW-1185">Reference proteome</keyword>
<evidence type="ECO:0000256" key="7">
    <source>
        <dbReference type="ARBA" id="ARBA00022723"/>
    </source>
</evidence>